<dbReference type="Proteomes" id="UP000637774">
    <property type="component" value="Unassembled WGS sequence"/>
</dbReference>
<evidence type="ECO:0008006" key="3">
    <source>
        <dbReference type="Google" id="ProtNLM"/>
    </source>
</evidence>
<gene>
    <name evidence="1" type="ORF">GCM10011495_35790</name>
</gene>
<organism evidence="1 2">
    <name type="scientific">Hymenobacter frigidus</name>
    <dbReference type="NCBI Taxonomy" id="1524095"/>
    <lineage>
        <taxon>Bacteria</taxon>
        <taxon>Pseudomonadati</taxon>
        <taxon>Bacteroidota</taxon>
        <taxon>Cytophagia</taxon>
        <taxon>Cytophagales</taxon>
        <taxon>Hymenobacteraceae</taxon>
        <taxon>Hymenobacter</taxon>
    </lineage>
</organism>
<dbReference type="EMBL" id="BMGY01000051">
    <property type="protein sequence ID" value="GGH90279.1"/>
    <property type="molecule type" value="Genomic_DNA"/>
</dbReference>
<keyword evidence="2" id="KW-1185">Reference proteome</keyword>
<comment type="caution">
    <text evidence="1">The sequence shown here is derived from an EMBL/GenBank/DDBJ whole genome shotgun (WGS) entry which is preliminary data.</text>
</comment>
<name>A0ABQ2AHB3_9BACT</name>
<protein>
    <recommendedName>
        <fullName evidence="3">Lipoprotein</fullName>
    </recommendedName>
</protein>
<evidence type="ECO:0000313" key="2">
    <source>
        <dbReference type="Proteomes" id="UP000637774"/>
    </source>
</evidence>
<sequence length="173" mass="20080">MAMVLGACAPDPGFDGNPRGFIARARTQDLRLFDDVFIEVRNERDGRFHYYDSHTFVPGDTLTLPAYEYFDQMLREDSTYWADIYRLAERERVPKGAALQHAKTYARGLDRLYRALGALTVRASPDPNGVITFLLGPQCRVFYLKKPAALDARWQAFFRTKRKVEAQWYYHCQ</sequence>
<evidence type="ECO:0000313" key="1">
    <source>
        <dbReference type="EMBL" id="GGH90279.1"/>
    </source>
</evidence>
<accession>A0ABQ2AHB3</accession>
<proteinExistence type="predicted"/>
<reference evidence="2" key="1">
    <citation type="journal article" date="2019" name="Int. J. Syst. Evol. Microbiol.">
        <title>The Global Catalogue of Microorganisms (GCM) 10K type strain sequencing project: providing services to taxonomists for standard genome sequencing and annotation.</title>
        <authorList>
            <consortium name="The Broad Institute Genomics Platform"/>
            <consortium name="The Broad Institute Genome Sequencing Center for Infectious Disease"/>
            <person name="Wu L."/>
            <person name="Ma J."/>
        </authorList>
    </citation>
    <scope>NUCLEOTIDE SEQUENCE [LARGE SCALE GENOMIC DNA]</scope>
    <source>
        <strain evidence="2">CGMCC 1.14966</strain>
    </source>
</reference>